<feature type="domain" description="CoA-binding" evidence="1">
    <location>
        <begin position="4"/>
        <end position="96"/>
    </location>
</feature>
<dbReference type="Proteomes" id="UP001290861">
    <property type="component" value="Unassembled WGS sequence"/>
</dbReference>
<dbReference type="SUPFAM" id="SSF51735">
    <property type="entry name" value="NAD(P)-binding Rossmann-fold domains"/>
    <property type="match status" value="1"/>
</dbReference>
<dbReference type="SMART" id="SM00881">
    <property type="entry name" value="CoA_binding"/>
    <property type="match status" value="1"/>
</dbReference>
<dbReference type="Pfam" id="PF13380">
    <property type="entry name" value="CoA_binding_2"/>
    <property type="match status" value="1"/>
</dbReference>
<dbReference type="EMBL" id="JARVCO010000010">
    <property type="protein sequence ID" value="MDZ8118620.1"/>
    <property type="molecule type" value="Genomic_DNA"/>
</dbReference>
<accession>A0ABU5MWQ7</accession>
<reference evidence="2 3" key="1">
    <citation type="journal article" date="2024" name="Appl. Environ. Microbiol.">
        <title>Pontiella agarivorans sp. nov., a novel marine anaerobic bacterium capable of degrading macroalgal polysaccharides and fixing nitrogen.</title>
        <authorList>
            <person name="Liu N."/>
            <person name="Kivenson V."/>
            <person name="Peng X."/>
            <person name="Cui Z."/>
            <person name="Lankiewicz T.S."/>
            <person name="Gosselin K.M."/>
            <person name="English C.J."/>
            <person name="Blair E.M."/>
            <person name="O'Malley M.A."/>
            <person name="Valentine D.L."/>
        </authorList>
    </citation>
    <scope>NUCLEOTIDE SEQUENCE [LARGE SCALE GENOMIC DNA]</scope>
    <source>
        <strain evidence="2 3">NLcol2</strain>
    </source>
</reference>
<dbReference type="RefSeq" id="WP_322608418.1">
    <property type="nucleotide sequence ID" value="NZ_JARVCO010000010.1"/>
</dbReference>
<gene>
    <name evidence="2" type="ORF">P9H32_08260</name>
</gene>
<dbReference type="Gene3D" id="3.40.50.720">
    <property type="entry name" value="NAD(P)-binding Rossmann-like Domain"/>
    <property type="match status" value="1"/>
</dbReference>
<proteinExistence type="predicted"/>
<sequence>MKKSVGNLSVVVLGASPKPERYANRAVHLLLEKGYSVLPVHPSAEHIAGLSVYAKLPDIGTAVHTVTVYLSAARSSALADDLMALGPRRVIFNPGAENPKLQLALLANGIDVLEACTLVLLNTGQF</sequence>
<evidence type="ECO:0000313" key="3">
    <source>
        <dbReference type="Proteomes" id="UP001290861"/>
    </source>
</evidence>
<dbReference type="InterPro" id="IPR036291">
    <property type="entry name" value="NAD(P)-bd_dom_sf"/>
</dbReference>
<protein>
    <submittedName>
        <fullName evidence="2">CoA-binding protein</fullName>
    </submittedName>
</protein>
<organism evidence="2 3">
    <name type="scientific">Pontiella agarivorans</name>
    <dbReference type="NCBI Taxonomy" id="3038953"/>
    <lineage>
        <taxon>Bacteria</taxon>
        <taxon>Pseudomonadati</taxon>
        <taxon>Kiritimatiellota</taxon>
        <taxon>Kiritimatiellia</taxon>
        <taxon>Kiritimatiellales</taxon>
        <taxon>Pontiellaceae</taxon>
        <taxon>Pontiella</taxon>
    </lineage>
</organism>
<name>A0ABU5MWQ7_9BACT</name>
<dbReference type="PANTHER" id="PTHR33303:SF2">
    <property type="entry name" value="COA-BINDING DOMAIN-CONTAINING PROTEIN"/>
    <property type="match status" value="1"/>
</dbReference>
<comment type="caution">
    <text evidence="2">The sequence shown here is derived from an EMBL/GenBank/DDBJ whole genome shotgun (WGS) entry which is preliminary data.</text>
</comment>
<dbReference type="PANTHER" id="PTHR33303">
    <property type="entry name" value="CYTOPLASMIC PROTEIN-RELATED"/>
    <property type="match status" value="1"/>
</dbReference>
<evidence type="ECO:0000313" key="2">
    <source>
        <dbReference type="EMBL" id="MDZ8118620.1"/>
    </source>
</evidence>
<evidence type="ECO:0000259" key="1">
    <source>
        <dbReference type="SMART" id="SM00881"/>
    </source>
</evidence>
<keyword evidence="3" id="KW-1185">Reference proteome</keyword>
<dbReference type="InterPro" id="IPR003781">
    <property type="entry name" value="CoA-bd"/>
</dbReference>